<dbReference type="EMBL" id="JARJLG010000135">
    <property type="protein sequence ID" value="KAJ7738865.1"/>
    <property type="molecule type" value="Genomic_DNA"/>
</dbReference>
<keyword evidence="3" id="KW-1185">Reference proteome</keyword>
<organism evidence="2 3">
    <name type="scientific">Mycena maculata</name>
    <dbReference type="NCBI Taxonomy" id="230809"/>
    <lineage>
        <taxon>Eukaryota</taxon>
        <taxon>Fungi</taxon>
        <taxon>Dikarya</taxon>
        <taxon>Basidiomycota</taxon>
        <taxon>Agaricomycotina</taxon>
        <taxon>Agaricomycetes</taxon>
        <taxon>Agaricomycetidae</taxon>
        <taxon>Agaricales</taxon>
        <taxon>Marasmiineae</taxon>
        <taxon>Mycenaceae</taxon>
        <taxon>Mycena</taxon>
    </lineage>
</organism>
<accession>A0AAD7IC33</accession>
<comment type="caution">
    <text evidence="2">The sequence shown here is derived from an EMBL/GenBank/DDBJ whole genome shotgun (WGS) entry which is preliminary data.</text>
</comment>
<gene>
    <name evidence="2" type="ORF">DFH07DRAFT_984037</name>
</gene>
<evidence type="ECO:0000313" key="2">
    <source>
        <dbReference type="EMBL" id="KAJ7738865.1"/>
    </source>
</evidence>
<name>A0AAD7IC33_9AGAR</name>
<feature type="region of interest" description="Disordered" evidence="1">
    <location>
        <begin position="106"/>
        <end position="129"/>
    </location>
</feature>
<sequence length="215" mass="23132">MGVWGSPRGDSRVRLGVRDWPRGLWRGGMGLGTRGWACGVGRAGMGAWGMHRREWRAGGEGRAGKEDKGGRVLPFILVHGGDLARARSPPCGYATNVPLLVKEMSAAGKKKGKKKLTSTPKEMGTRMRGWPRGLWHTGMAPWALACGVGRVVLALRCWPRGLGHAGMAPWGRPRGDGRTGFGSRGWPRGDLAHGHEDMVAQDTEEHMATILTGSP</sequence>
<dbReference type="Proteomes" id="UP001215280">
    <property type="component" value="Unassembled WGS sequence"/>
</dbReference>
<evidence type="ECO:0000313" key="3">
    <source>
        <dbReference type="Proteomes" id="UP001215280"/>
    </source>
</evidence>
<dbReference type="AlphaFoldDB" id="A0AAD7IC33"/>
<proteinExistence type="predicted"/>
<evidence type="ECO:0000256" key="1">
    <source>
        <dbReference type="SAM" id="MobiDB-lite"/>
    </source>
</evidence>
<reference evidence="2" key="1">
    <citation type="submission" date="2023-03" db="EMBL/GenBank/DDBJ databases">
        <title>Massive genome expansion in bonnet fungi (Mycena s.s.) driven by repeated elements and novel gene families across ecological guilds.</title>
        <authorList>
            <consortium name="Lawrence Berkeley National Laboratory"/>
            <person name="Harder C.B."/>
            <person name="Miyauchi S."/>
            <person name="Viragh M."/>
            <person name="Kuo A."/>
            <person name="Thoen E."/>
            <person name="Andreopoulos B."/>
            <person name="Lu D."/>
            <person name="Skrede I."/>
            <person name="Drula E."/>
            <person name="Henrissat B."/>
            <person name="Morin E."/>
            <person name="Kohler A."/>
            <person name="Barry K."/>
            <person name="LaButti K."/>
            <person name="Morin E."/>
            <person name="Salamov A."/>
            <person name="Lipzen A."/>
            <person name="Mereny Z."/>
            <person name="Hegedus B."/>
            <person name="Baldrian P."/>
            <person name="Stursova M."/>
            <person name="Weitz H."/>
            <person name="Taylor A."/>
            <person name="Grigoriev I.V."/>
            <person name="Nagy L.G."/>
            <person name="Martin F."/>
            <person name="Kauserud H."/>
        </authorList>
    </citation>
    <scope>NUCLEOTIDE SEQUENCE</scope>
    <source>
        <strain evidence="2">CBHHK188m</strain>
    </source>
</reference>
<protein>
    <submittedName>
        <fullName evidence="2">Uncharacterized protein</fullName>
    </submittedName>
</protein>